<keyword evidence="7 9" id="KW-0670">Pyruvate</keyword>
<dbReference type="InterPro" id="IPR009014">
    <property type="entry name" value="Transketo_C/PFOR_II"/>
</dbReference>
<dbReference type="PANTHER" id="PTHR11624">
    <property type="entry name" value="DEHYDROGENASE RELATED"/>
    <property type="match status" value="1"/>
</dbReference>
<dbReference type="NCBIfam" id="NF006667">
    <property type="entry name" value="PRK09212.1"/>
    <property type="match status" value="1"/>
</dbReference>
<dbReference type="Pfam" id="PF02779">
    <property type="entry name" value="Transket_pyr"/>
    <property type="match status" value="1"/>
</dbReference>
<evidence type="ECO:0000256" key="5">
    <source>
        <dbReference type="ARBA" id="ARBA00023002"/>
    </source>
</evidence>
<feature type="domain" description="Transketolase-like pyrimidine-binding" evidence="10">
    <location>
        <begin position="4"/>
        <end position="179"/>
    </location>
</feature>
<dbReference type="CDD" id="cd07036">
    <property type="entry name" value="TPP_PYR_E1-PDHc-beta_like"/>
    <property type="match status" value="1"/>
</dbReference>
<evidence type="ECO:0000256" key="1">
    <source>
        <dbReference type="ARBA" id="ARBA00001964"/>
    </source>
</evidence>
<dbReference type="AlphaFoldDB" id="A0A6P1GA85"/>
<organism evidence="11 12">
    <name type="scientific">Neorickettsia findlayensis</name>
    <dbReference type="NCBI Taxonomy" id="2686014"/>
    <lineage>
        <taxon>Bacteria</taxon>
        <taxon>Pseudomonadati</taxon>
        <taxon>Pseudomonadota</taxon>
        <taxon>Alphaproteobacteria</taxon>
        <taxon>Rickettsiales</taxon>
        <taxon>Anaplasmataceae</taxon>
        <taxon>Neorickettsia</taxon>
    </lineage>
</organism>
<evidence type="ECO:0000259" key="10">
    <source>
        <dbReference type="SMART" id="SM00861"/>
    </source>
</evidence>
<comment type="catalytic activity">
    <reaction evidence="9">
        <text>N(6)-[(R)-lipoyl]-L-lysyl-[protein] + pyruvate + H(+) = N(6)-[(R)-S(8)-acetyldihydrolipoyl]-L-lysyl-[protein] + CO2</text>
        <dbReference type="Rhea" id="RHEA:19189"/>
        <dbReference type="Rhea" id="RHEA-COMP:10474"/>
        <dbReference type="Rhea" id="RHEA-COMP:10478"/>
        <dbReference type="ChEBI" id="CHEBI:15361"/>
        <dbReference type="ChEBI" id="CHEBI:15378"/>
        <dbReference type="ChEBI" id="CHEBI:16526"/>
        <dbReference type="ChEBI" id="CHEBI:83099"/>
        <dbReference type="ChEBI" id="CHEBI:83111"/>
        <dbReference type="EC" id="1.2.4.1"/>
    </reaction>
</comment>
<accession>A0A6P1GA85</accession>
<dbReference type="SUPFAM" id="SSF52518">
    <property type="entry name" value="Thiamin diphosphate-binding fold (THDP-binding)"/>
    <property type="match status" value="1"/>
</dbReference>
<comment type="function">
    <text evidence="9">The pyruvate dehydrogenase complex catalyzes the overall conversion of pyruvate to acetyl-CoA and CO2.</text>
</comment>
<keyword evidence="12" id="KW-1185">Reference proteome</keyword>
<comment type="cofactor">
    <cofactor evidence="1 9">
        <name>thiamine diphosphate</name>
        <dbReference type="ChEBI" id="CHEBI:58937"/>
    </cofactor>
</comment>
<dbReference type="SMART" id="SM00861">
    <property type="entry name" value="Transket_pyr"/>
    <property type="match status" value="1"/>
</dbReference>
<evidence type="ECO:0000256" key="2">
    <source>
        <dbReference type="ARBA" id="ARBA00011870"/>
    </source>
</evidence>
<dbReference type="InterPro" id="IPR027110">
    <property type="entry name" value="PDHB_mito-type"/>
</dbReference>
<dbReference type="GO" id="GO:0004739">
    <property type="term" value="F:pyruvate dehydrogenase (acetyl-transferring) activity"/>
    <property type="evidence" value="ECO:0007669"/>
    <property type="project" value="UniProtKB-UniRule"/>
</dbReference>
<proteinExistence type="predicted"/>
<comment type="function">
    <text evidence="8">The pyruvate dehydrogenase complex catalyzes the overall conversion of pyruvate to acetyl-CoA and CO(2). It contains multiple copies of three enzymatic components: pyruvate dehydrogenase (E1), dihydrolipoamide acetyltransferase (E2) and lipoamide dehydrogenase (E3).</text>
</comment>
<evidence type="ECO:0000256" key="8">
    <source>
        <dbReference type="ARBA" id="ARBA00025211"/>
    </source>
</evidence>
<gene>
    <name evidence="11" type="ORF">GP480_03035</name>
</gene>
<evidence type="ECO:0000256" key="6">
    <source>
        <dbReference type="ARBA" id="ARBA00023052"/>
    </source>
</evidence>
<dbReference type="Pfam" id="PF02780">
    <property type="entry name" value="Transketolase_C"/>
    <property type="match status" value="1"/>
</dbReference>
<evidence type="ECO:0000313" key="12">
    <source>
        <dbReference type="Proteomes" id="UP000464912"/>
    </source>
</evidence>
<dbReference type="FunFam" id="3.40.50.920:FF:000001">
    <property type="entry name" value="Pyruvate dehydrogenase E1 beta subunit"/>
    <property type="match status" value="1"/>
</dbReference>
<evidence type="ECO:0000313" key="11">
    <source>
        <dbReference type="EMBL" id="QHD65399.1"/>
    </source>
</evidence>
<dbReference type="FunFam" id="3.40.50.970:FF:000001">
    <property type="entry name" value="Pyruvate dehydrogenase E1 beta subunit"/>
    <property type="match status" value="1"/>
</dbReference>
<dbReference type="InterPro" id="IPR005475">
    <property type="entry name" value="Transketolase-like_Pyr-bd"/>
</dbReference>
<dbReference type="EC" id="1.2.4.1" evidence="3 9"/>
<sequence>MTKITVREAIRNAMAEEMRRDSDVFIIGEEVGRYQGAYKVTQGLLEEFGERRVVDAPISEHAFAGIATGAAFAGLRPIVEFMSFNFSLQAMDQILNSAAKTHYMSGGRLSCPIVFRGPNGAAVQVGAQHSQCLAAWYSHIPGLKVVAPYFASDCRGLLKSAVRDNNPVIFLENEKTYGLAHNLTAEQEAEDYLVPIGKANILRNGRDITIVTFSICVGLALEAAEVLESEHNINVEVIDLRTLRPLDFETVIKSLKKTSKLVTLEQGFPVLSFGSEVSARIMEEGFDLLDAPVVRISGKDVPMPYSSALEELALPQLPEVIEIVKKVATSRI</sequence>
<dbReference type="Gene3D" id="3.40.50.920">
    <property type="match status" value="1"/>
</dbReference>
<evidence type="ECO:0000256" key="4">
    <source>
        <dbReference type="ARBA" id="ARBA00016138"/>
    </source>
</evidence>
<keyword evidence="6 9" id="KW-0786">Thiamine pyrophosphate</keyword>
<reference evidence="11 12" key="1">
    <citation type="journal article" date="2020" name="MBio">
        <title>Erratum for Teymournejad et al., 'Isolation and Molecular Analysis of a Novel Neorickettsia Species That Causes Potomac Horse Fever'.</title>
        <authorList>
            <person name="Teymournejad O."/>
            <person name="Lin M."/>
            <person name="Bekebrede H."/>
            <person name="Kamr A."/>
            <person name="Toribio R.E."/>
            <person name="Arroyo L.G."/>
            <person name="Baird J.D."/>
            <person name="Rikihisa Y."/>
        </authorList>
    </citation>
    <scope>NUCLEOTIDE SEQUENCE [LARGE SCALE GENOMIC DNA]</scope>
    <source>
        <strain evidence="11 12">Fin17</strain>
    </source>
</reference>
<evidence type="ECO:0000256" key="7">
    <source>
        <dbReference type="ARBA" id="ARBA00023317"/>
    </source>
</evidence>
<dbReference type="InterPro" id="IPR033248">
    <property type="entry name" value="Transketolase_C"/>
</dbReference>
<name>A0A6P1GA85_9RICK</name>
<protein>
    <recommendedName>
        <fullName evidence="4 9">Pyruvate dehydrogenase E1 component subunit beta</fullName>
        <ecNumber evidence="3 9">1.2.4.1</ecNumber>
    </recommendedName>
</protein>
<comment type="subunit">
    <text evidence="2">Heterodimer of an alpha and a beta chain.</text>
</comment>
<dbReference type="NCBIfam" id="NF008854">
    <property type="entry name" value="PRK11892.1"/>
    <property type="match status" value="1"/>
</dbReference>
<reference evidence="11 12" key="2">
    <citation type="journal article" date="2020" name="MBio">
        <title>Isolation and Molecular Analysis of a Novel Neorickettsia Species That Causes Potomac Horse Fever.</title>
        <authorList>
            <person name="Teymournejad O."/>
            <person name="Lin M."/>
            <person name="Bekebrede H."/>
            <person name="Kamr A."/>
            <person name="Toribio R.E."/>
            <person name="Arroyo L.G."/>
            <person name="Baird J.D."/>
            <person name="Rikihisa Y."/>
        </authorList>
    </citation>
    <scope>NUCLEOTIDE SEQUENCE [LARGE SCALE GENOMIC DNA]</scope>
    <source>
        <strain evidence="11 12">Fin17</strain>
    </source>
</reference>
<dbReference type="Proteomes" id="UP000464912">
    <property type="component" value="Chromosome"/>
</dbReference>
<dbReference type="RefSeq" id="WP_160095759.1">
    <property type="nucleotide sequence ID" value="NZ_CP047224.1"/>
</dbReference>
<evidence type="ECO:0000256" key="3">
    <source>
        <dbReference type="ARBA" id="ARBA00012281"/>
    </source>
</evidence>
<keyword evidence="5 9" id="KW-0560">Oxidoreductase</keyword>
<dbReference type="KEGG" id="nef:GP480_03035"/>
<evidence type="ECO:0000256" key="9">
    <source>
        <dbReference type="RuleBase" id="RU364074"/>
    </source>
</evidence>
<dbReference type="Gene3D" id="3.40.50.970">
    <property type="match status" value="1"/>
</dbReference>
<dbReference type="InterPro" id="IPR029061">
    <property type="entry name" value="THDP-binding"/>
</dbReference>
<dbReference type="EMBL" id="CP047224">
    <property type="protein sequence ID" value="QHD65399.1"/>
    <property type="molecule type" value="Genomic_DNA"/>
</dbReference>
<dbReference type="GO" id="GO:0006086">
    <property type="term" value="P:pyruvate decarboxylation to acetyl-CoA"/>
    <property type="evidence" value="ECO:0007669"/>
    <property type="project" value="InterPro"/>
</dbReference>
<dbReference type="PANTHER" id="PTHR11624:SF96">
    <property type="entry name" value="PYRUVATE DEHYDROGENASE E1 COMPONENT SUBUNIT BETA, MITOCHONDRIAL"/>
    <property type="match status" value="1"/>
</dbReference>
<dbReference type="SUPFAM" id="SSF52922">
    <property type="entry name" value="TK C-terminal domain-like"/>
    <property type="match status" value="1"/>
</dbReference>